<comment type="subcellular location">
    <subcellularLocation>
        <location evidence="1">Cell membrane</location>
        <topology evidence="1">Multi-pass membrane protein</topology>
    </subcellularLocation>
</comment>
<reference evidence="17" key="1">
    <citation type="submission" date="2019-07" db="EMBL/GenBank/DDBJ databases">
        <authorList>
            <person name="Dittberner H."/>
        </authorList>
    </citation>
    <scope>NUCLEOTIDE SEQUENCE [LARGE SCALE GENOMIC DNA]</scope>
</reference>
<dbReference type="EMBL" id="CABITT030000006">
    <property type="protein sequence ID" value="VVB07525.1"/>
    <property type="molecule type" value="Genomic_DNA"/>
</dbReference>
<dbReference type="PANTHER" id="PTHR12741:SF70">
    <property type="entry name" value="CALLOSE SYNTHASE 2-RELATED"/>
    <property type="match status" value="1"/>
</dbReference>
<dbReference type="Pfam" id="PF14288">
    <property type="entry name" value="FKS1_dom1"/>
    <property type="match status" value="1"/>
</dbReference>
<keyword evidence="7 15" id="KW-0812">Transmembrane</keyword>
<dbReference type="InterPro" id="IPR058851">
    <property type="entry name" value="CALS1_helical"/>
</dbReference>
<dbReference type="PANTHER" id="PTHR12741">
    <property type="entry name" value="LYST-INTERACTING PROTEIN LIP5 DOPAMINE RESPONSIVE PROTEIN DRG-1"/>
    <property type="match status" value="1"/>
</dbReference>
<dbReference type="InterPro" id="IPR026899">
    <property type="entry name" value="FKS1-like_dom1"/>
</dbReference>
<evidence type="ECO:0000256" key="13">
    <source>
        <dbReference type="ARBA" id="ARBA00047777"/>
    </source>
</evidence>
<dbReference type="AlphaFoldDB" id="A0A565C1Q6"/>
<evidence type="ECO:0000256" key="8">
    <source>
        <dbReference type="ARBA" id="ARBA00022960"/>
    </source>
</evidence>
<feature type="domain" description="1,3-beta-glucan synthase component FKS1-like" evidence="16">
    <location>
        <begin position="324"/>
        <end position="434"/>
    </location>
</feature>
<dbReference type="GO" id="GO:0006075">
    <property type="term" value="P:(1-&gt;3)-beta-D-glucan biosynthetic process"/>
    <property type="evidence" value="ECO:0007669"/>
    <property type="project" value="InterPro"/>
</dbReference>
<evidence type="ECO:0000256" key="7">
    <source>
        <dbReference type="ARBA" id="ARBA00022692"/>
    </source>
</evidence>
<dbReference type="GO" id="GO:0000148">
    <property type="term" value="C:1,3-beta-D-glucan synthase complex"/>
    <property type="evidence" value="ECO:0007669"/>
    <property type="project" value="InterPro"/>
</dbReference>
<dbReference type="Pfam" id="PF25968">
    <property type="entry name" value="CALS1"/>
    <property type="match status" value="1"/>
</dbReference>
<evidence type="ECO:0000259" key="16">
    <source>
        <dbReference type="SMART" id="SM01205"/>
    </source>
</evidence>
<dbReference type="SMART" id="SM01205">
    <property type="entry name" value="FKS1_dom1"/>
    <property type="match status" value="1"/>
</dbReference>
<feature type="transmembrane region" description="Helical" evidence="15">
    <location>
        <begin position="618"/>
        <end position="642"/>
    </location>
</feature>
<dbReference type="Pfam" id="PF02364">
    <property type="entry name" value="Glucan_synthase"/>
    <property type="match status" value="2"/>
</dbReference>
<evidence type="ECO:0000313" key="17">
    <source>
        <dbReference type="EMBL" id="VVB07525.1"/>
    </source>
</evidence>
<organism evidence="17 18">
    <name type="scientific">Arabis nemorensis</name>
    <dbReference type="NCBI Taxonomy" id="586526"/>
    <lineage>
        <taxon>Eukaryota</taxon>
        <taxon>Viridiplantae</taxon>
        <taxon>Streptophyta</taxon>
        <taxon>Embryophyta</taxon>
        <taxon>Tracheophyta</taxon>
        <taxon>Spermatophyta</taxon>
        <taxon>Magnoliopsida</taxon>
        <taxon>eudicotyledons</taxon>
        <taxon>Gunneridae</taxon>
        <taxon>Pentapetalae</taxon>
        <taxon>rosids</taxon>
        <taxon>malvids</taxon>
        <taxon>Brassicales</taxon>
        <taxon>Brassicaceae</taxon>
        <taxon>Arabideae</taxon>
        <taxon>Arabis</taxon>
    </lineage>
</organism>
<dbReference type="Gene3D" id="1.25.40.270">
    <property type="entry name" value="Vacuolar protein sorting-associated protein vta1"/>
    <property type="match status" value="1"/>
</dbReference>
<feature type="compositionally biased region" description="Polar residues" evidence="14">
    <location>
        <begin position="14"/>
        <end position="23"/>
    </location>
</feature>
<keyword evidence="18" id="KW-1185">Reference proteome</keyword>
<keyword evidence="11" id="KW-0961">Cell wall biogenesis/degradation</keyword>
<evidence type="ECO:0000256" key="6">
    <source>
        <dbReference type="ARBA" id="ARBA00022679"/>
    </source>
</evidence>
<feature type="transmembrane region" description="Helical" evidence="15">
    <location>
        <begin position="682"/>
        <end position="700"/>
    </location>
</feature>
<feature type="transmembrane region" description="Helical" evidence="15">
    <location>
        <begin position="737"/>
        <end position="757"/>
    </location>
</feature>
<comment type="similarity">
    <text evidence="2">Belongs to the glycosyltransferase 48 family.</text>
</comment>
<dbReference type="EC" id="2.4.1.34" evidence="3"/>
<evidence type="ECO:0000256" key="11">
    <source>
        <dbReference type="ARBA" id="ARBA00023316"/>
    </source>
</evidence>
<dbReference type="Proteomes" id="UP000489600">
    <property type="component" value="Unassembled WGS sequence"/>
</dbReference>
<evidence type="ECO:0000256" key="2">
    <source>
        <dbReference type="ARBA" id="ARBA00009040"/>
    </source>
</evidence>
<keyword evidence="8" id="KW-0133">Cell shape</keyword>
<keyword evidence="9 15" id="KW-1133">Transmembrane helix</keyword>
<dbReference type="Pfam" id="PF04652">
    <property type="entry name" value="Vta1"/>
    <property type="match status" value="1"/>
</dbReference>
<evidence type="ECO:0000256" key="1">
    <source>
        <dbReference type="ARBA" id="ARBA00004651"/>
    </source>
</evidence>
<evidence type="ECO:0000256" key="15">
    <source>
        <dbReference type="SAM" id="Phobius"/>
    </source>
</evidence>
<dbReference type="InterPro" id="IPR003440">
    <property type="entry name" value="Glyco_trans_48_dom"/>
</dbReference>
<feature type="region of interest" description="Disordered" evidence="14">
    <location>
        <begin position="449"/>
        <end position="485"/>
    </location>
</feature>
<dbReference type="OrthoDB" id="1880850at2759"/>
<evidence type="ECO:0000256" key="4">
    <source>
        <dbReference type="ARBA" id="ARBA00022475"/>
    </source>
</evidence>
<dbReference type="GO" id="GO:0008360">
    <property type="term" value="P:regulation of cell shape"/>
    <property type="evidence" value="ECO:0007669"/>
    <property type="project" value="UniProtKB-KW"/>
</dbReference>
<evidence type="ECO:0000256" key="10">
    <source>
        <dbReference type="ARBA" id="ARBA00023136"/>
    </source>
</evidence>
<dbReference type="GO" id="GO:0003843">
    <property type="term" value="F:1,3-beta-D-glucan synthase activity"/>
    <property type="evidence" value="ECO:0007669"/>
    <property type="project" value="UniProtKB-EC"/>
</dbReference>
<evidence type="ECO:0000256" key="5">
    <source>
        <dbReference type="ARBA" id="ARBA00022676"/>
    </source>
</evidence>
<evidence type="ECO:0000256" key="14">
    <source>
        <dbReference type="SAM" id="MobiDB-lite"/>
    </source>
</evidence>
<feature type="transmembrane region" description="Helical" evidence="15">
    <location>
        <begin position="553"/>
        <end position="581"/>
    </location>
</feature>
<comment type="catalytic activity">
    <reaction evidence="13">
        <text>[(1-&gt;3)-beta-D-glucosyl](n) + UDP-alpha-D-glucose = [(1-&gt;3)-beta-D-glucosyl](n+1) + UDP + H(+)</text>
        <dbReference type="Rhea" id="RHEA:21476"/>
        <dbReference type="Rhea" id="RHEA-COMP:11146"/>
        <dbReference type="Rhea" id="RHEA-COMP:14303"/>
        <dbReference type="ChEBI" id="CHEBI:15378"/>
        <dbReference type="ChEBI" id="CHEBI:37671"/>
        <dbReference type="ChEBI" id="CHEBI:58223"/>
        <dbReference type="ChEBI" id="CHEBI:58885"/>
        <dbReference type="EC" id="2.4.1.34"/>
    </reaction>
</comment>
<protein>
    <recommendedName>
        <fullName evidence="12">1,3-beta-glucan synthase</fullName>
        <ecNumber evidence="3">2.4.1.34</ecNumber>
    </recommendedName>
    <alternativeName>
        <fullName evidence="12">1,3-beta-glucan synthase</fullName>
    </alternativeName>
</protein>
<evidence type="ECO:0000256" key="12">
    <source>
        <dbReference type="ARBA" id="ARBA00032165"/>
    </source>
</evidence>
<feature type="transmembrane region" description="Helical" evidence="15">
    <location>
        <begin position="593"/>
        <end position="612"/>
    </location>
</feature>
<feature type="compositionally biased region" description="Basic and acidic residues" evidence="14">
    <location>
        <begin position="464"/>
        <end position="475"/>
    </location>
</feature>
<dbReference type="InterPro" id="IPR039431">
    <property type="entry name" value="Vta1/CALS_N"/>
</dbReference>
<keyword evidence="5" id="KW-0328">Glycosyltransferase</keyword>
<evidence type="ECO:0000256" key="9">
    <source>
        <dbReference type="ARBA" id="ARBA00022989"/>
    </source>
</evidence>
<feature type="compositionally biased region" description="Basic and acidic residues" evidence="14">
    <location>
        <begin position="24"/>
        <end position="34"/>
    </location>
</feature>
<evidence type="ECO:0000313" key="18">
    <source>
        <dbReference type="Proteomes" id="UP000489600"/>
    </source>
</evidence>
<dbReference type="InterPro" id="IPR023175">
    <property type="entry name" value="Vta1/CALS_N_sf"/>
</dbReference>
<comment type="caution">
    <text evidence="17">The sequence shown here is derived from an EMBL/GenBank/DDBJ whole genome shotgun (WGS) entry which is preliminary data.</text>
</comment>
<keyword evidence="6" id="KW-0808">Transferase</keyword>
<evidence type="ECO:0000256" key="3">
    <source>
        <dbReference type="ARBA" id="ARBA00012589"/>
    </source>
</evidence>
<keyword evidence="4" id="KW-1003">Cell membrane</keyword>
<dbReference type="GO" id="GO:0005886">
    <property type="term" value="C:plasma membrane"/>
    <property type="evidence" value="ECO:0007669"/>
    <property type="project" value="UniProtKB-SubCell"/>
</dbReference>
<keyword evidence="10 15" id="KW-0472">Membrane</keyword>
<dbReference type="GO" id="GO:0071555">
    <property type="term" value="P:cell wall organization"/>
    <property type="evidence" value="ECO:0007669"/>
    <property type="project" value="UniProtKB-KW"/>
</dbReference>
<proteinExistence type="inferred from homology"/>
<feature type="transmembrane region" description="Helical" evidence="15">
    <location>
        <begin position="522"/>
        <end position="541"/>
    </location>
</feature>
<sequence>MPDQIDRSELVGSVGSTRATSSHSHGEEISDSERVPTSLMEIAPILRLAKKIEGFNYRVAYLCRYHALEKAHKLDPNSSGHGVRLFKTALINRLRKDDEITKGKRQIEDEKTMGKRMGDAREMERFYKTYHDFIHALLNDDDEADGSQLTTDGILFDVAEAVHQRERDDVEVPAEFLRFYNDVEENTQIYVPYNILPLDPGSENQTIMSFPEIKAAVMALRSNVRNLPWPENQKNKRDEDMLDWLQTMFGFQNDNVSNQRENLVLLLANVQSRKFPNEEPPELEEGTLDTVMGNVLENYIRWYKFLDLKDSKWSPHIEEEKIRQRKLLYIGLYLLIWGEAANIRFMPECLCYIYHHMAFELFEMLERRVNEETRKPAKPAYGGEDEAFLKNVVTPIYQTIAKEAKRGRGGKHSEGRNYDDLNEYFWSKKTQCNRQKWIEETDHADFFSKEIAQGESENKPNTGDQERTEDEKSAEDIAPEDPEVKPLIDNVSKPITVTAGDGCVGKVNFVERRSFLHLFRSFDRMWTSYILCLQAMIIIAWNEDGDSEEDDVFNTVLSIFITTAILNLAQALVDIVLTWNALHSMTFYMQLRYLLKAVAAVIWAIIFSITYYTHNRIFSSFAIVIYLSSSMLMAVMFLCLFFRCHRKRLSQNKIVKLVMWWYQPRPYVGSGMHENAWSFIKYMMFWIFLLILKFGFSYYAELPFAKQIKPLVGPTKEIMRLHISVNRLPELFAPGKAMNNIVLVFTLWSPVILVYFMDTQIWYATLSTLVGSTIGAYQRLGEVQTLGMLRTRFQYLSGVFNDLLVPISKPPPPGVAIDQVKLNVLKEARFSQMWNKIITSFREEDLINNREMDLLLVPYWKKLDAKKEQDPTENEHQDPIRWPLFLLTSKIPVALEMTKDSNGKDSELRKRLRDDIYMTSAVNECYASFKILLNTLVVQEQDVLILDKIFTMIDNHIDIGTLITSVNWSVLPDLYDQFVELTDHLINRLYLLLTVKDSAMDVPSNLEARRRLTFFSNSLFMEIPEAPKIRNMLSFSALTPYHEEEVRFSILDLKKQNEDGISILFYLKKIFPDEWMNFLERVKCGSEKELLASSDYLKEKLSMWGSYRGQTLAKTVRGMMYYRKAFKLQAFFDLAKKEELMSGYKSTNPASERAILRQTFIHHATDEDLDKGYKAFISEGESESAKLLWAKCQALADMKFTYVVSCQQYSKHKRTGNPRAAEISRLMNRYPSLRVAYIDEVKKIRSDSKGNVEKIYYSALVKSDPQKYGHQVYNSRKTY</sequence>
<accession>A0A565C1Q6</accession>
<name>A0A565C1Q6_9BRAS</name>
<feature type="region of interest" description="Disordered" evidence="14">
    <location>
        <begin position="1"/>
        <end position="34"/>
    </location>
</feature>
<gene>
    <name evidence="17" type="ORF">ANE_LOCUS17969</name>
</gene>